<dbReference type="EMBL" id="MAYG01000001">
    <property type="protein sequence ID" value="OCA74898.1"/>
    <property type="molecule type" value="Genomic_DNA"/>
</dbReference>
<name>A0A1B8ZTI3_9FLAO</name>
<accession>A0A1B8ZTI3</accession>
<keyword evidence="12" id="KW-0675">Receptor</keyword>
<dbReference type="CDD" id="cd00075">
    <property type="entry name" value="HATPase"/>
    <property type="match status" value="1"/>
</dbReference>
<evidence type="ECO:0000256" key="10">
    <source>
        <dbReference type="ARBA" id="ARBA00022991"/>
    </source>
</evidence>
<dbReference type="GO" id="GO:0006355">
    <property type="term" value="P:regulation of DNA-templated transcription"/>
    <property type="evidence" value="ECO:0007669"/>
    <property type="project" value="InterPro"/>
</dbReference>
<dbReference type="InterPro" id="IPR013654">
    <property type="entry name" value="PAS_2"/>
</dbReference>
<dbReference type="PROSITE" id="PS50109">
    <property type="entry name" value="HIS_KIN"/>
    <property type="match status" value="1"/>
</dbReference>
<evidence type="ECO:0000256" key="12">
    <source>
        <dbReference type="ARBA" id="ARBA00023170"/>
    </source>
</evidence>
<feature type="domain" description="Phytochrome chromophore attachment site" evidence="14">
    <location>
        <begin position="136"/>
        <end position="314"/>
    </location>
</feature>
<dbReference type="GO" id="GO:0007234">
    <property type="term" value="P:osmosensory signaling via phosphorelay pathway"/>
    <property type="evidence" value="ECO:0007669"/>
    <property type="project" value="TreeGrafter"/>
</dbReference>
<keyword evidence="8 16" id="KW-0418">Kinase</keyword>
<organism evidence="16 17">
    <name type="scientific">Chryseobacterium arthrosphaerae</name>
    <dbReference type="NCBI Taxonomy" id="651561"/>
    <lineage>
        <taxon>Bacteria</taxon>
        <taxon>Pseudomonadati</taxon>
        <taxon>Bacteroidota</taxon>
        <taxon>Flavobacteriia</taxon>
        <taxon>Flavobacteriales</taxon>
        <taxon>Weeksellaceae</taxon>
        <taxon>Chryseobacterium group</taxon>
        <taxon>Chryseobacterium</taxon>
    </lineage>
</organism>
<dbReference type="GO" id="GO:0000156">
    <property type="term" value="F:phosphorelay response regulator activity"/>
    <property type="evidence" value="ECO:0007669"/>
    <property type="project" value="TreeGrafter"/>
</dbReference>
<dbReference type="InterPro" id="IPR013515">
    <property type="entry name" value="Phytochrome_cen-reg"/>
</dbReference>
<evidence type="ECO:0000256" key="13">
    <source>
        <dbReference type="SAM" id="Coils"/>
    </source>
</evidence>
<dbReference type="GO" id="GO:0009584">
    <property type="term" value="P:detection of visible light"/>
    <property type="evidence" value="ECO:0007669"/>
    <property type="project" value="InterPro"/>
</dbReference>
<dbReference type="RefSeq" id="WP_065398881.1">
    <property type="nucleotide sequence ID" value="NZ_CP064938.1"/>
</dbReference>
<evidence type="ECO:0000256" key="8">
    <source>
        <dbReference type="ARBA" id="ARBA00022777"/>
    </source>
</evidence>
<dbReference type="Pfam" id="PF01590">
    <property type="entry name" value="GAF"/>
    <property type="match status" value="1"/>
</dbReference>
<dbReference type="SMART" id="SM00388">
    <property type="entry name" value="HisKA"/>
    <property type="match status" value="1"/>
</dbReference>
<comment type="catalytic activity">
    <reaction evidence="1">
        <text>ATP + protein L-histidine = ADP + protein N-phospho-L-histidine.</text>
        <dbReference type="EC" id="2.7.13.3"/>
    </reaction>
</comment>
<dbReference type="SUPFAM" id="SSF55785">
    <property type="entry name" value="PYP-like sensor domain (PAS domain)"/>
    <property type="match status" value="1"/>
</dbReference>
<dbReference type="Gene3D" id="3.30.450.270">
    <property type="match status" value="1"/>
</dbReference>
<feature type="coiled-coil region" evidence="13">
    <location>
        <begin position="499"/>
        <end position="559"/>
    </location>
</feature>
<evidence type="ECO:0000256" key="6">
    <source>
        <dbReference type="ARBA" id="ARBA00022679"/>
    </source>
</evidence>
<dbReference type="InterPro" id="IPR035965">
    <property type="entry name" value="PAS-like_dom_sf"/>
</dbReference>
<dbReference type="PROSITE" id="PS50046">
    <property type="entry name" value="PHYTOCHROME_2"/>
    <property type="match status" value="1"/>
</dbReference>
<dbReference type="Gene3D" id="3.30.450.20">
    <property type="entry name" value="PAS domain"/>
    <property type="match status" value="1"/>
</dbReference>
<keyword evidence="13" id="KW-0175">Coiled coil</keyword>
<evidence type="ECO:0000259" key="14">
    <source>
        <dbReference type="PROSITE" id="PS50046"/>
    </source>
</evidence>
<gene>
    <name evidence="16" type="ORF">BBI00_11385</name>
</gene>
<evidence type="ECO:0000256" key="9">
    <source>
        <dbReference type="ARBA" id="ARBA00022840"/>
    </source>
</evidence>
<proteinExistence type="inferred from homology"/>
<dbReference type="Gene3D" id="1.10.287.130">
    <property type="match status" value="1"/>
</dbReference>
<evidence type="ECO:0000256" key="5">
    <source>
        <dbReference type="ARBA" id="ARBA00022606"/>
    </source>
</evidence>
<dbReference type="GO" id="GO:0009881">
    <property type="term" value="F:photoreceptor activity"/>
    <property type="evidence" value="ECO:0007669"/>
    <property type="project" value="UniProtKB-KW"/>
</dbReference>
<dbReference type="SMART" id="SM00065">
    <property type="entry name" value="GAF"/>
    <property type="match status" value="1"/>
</dbReference>
<dbReference type="Proteomes" id="UP000093432">
    <property type="component" value="Unassembled WGS sequence"/>
</dbReference>
<evidence type="ECO:0000256" key="7">
    <source>
        <dbReference type="ARBA" id="ARBA00022741"/>
    </source>
</evidence>
<dbReference type="InterPro" id="IPR050351">
    <property type="entry name" value="BphY/WalK/GraS-like"/>
</dbReference>
<dbReference type="PRINTS" id="PR01033">
    <property type="entry name" value="PHYTOCHROME"/>
</dbReference>
<reference evidence="17" key="1">
    <citation type="submission" date="2016-07" db="EMBL/GenBank/DDBJ databases">
        <authorList>
            <person name="Florea S."/>
            <person name="Webb J.S."/>
            <person name="Jaromczyk J."/>
            <person name="Schardl C.L."/>
        </authorList>
    </citation>
    <scope>NUCLEOTIDE SEQUENCE [LARGE SCALE GENOMIC DNA]</scope>
    <source>
        <strain evidence="17">CC-VM-7</strain>
    </source>
</reference>
<dbReference type="InterPro" id="IPR029016">
    <property type="entry name" value="GAF-like_dom_sf"/>
</dbReference>
<dbReference type="STRING" id="651561.BBI00_11385"/>
<dbReference type="InterPro" id="IPR003018">
    <property type="entry name" value="GAF"/>
</dbReference>
<dbReference type="OrthoDB" id="9766459at2"/>
<evidence type="ECO:0000259" key="15">
    <source>
        <dbReference type="PROSITE" id="PS50109"/>
    </source>
</evidence>
<dbReference type="Gene3D" id="3.30.450.40">
    <property type="match status" value="1"/>
</dbReference>
<dbReference type="InterPro" id="IPR036097">
    <property type="entry name" value="HisK_dim/P_sf"/>
</dbReference>
<keyword evidence="4" id="KW-0600">Photoreceptor protein</keyword>
<dbReference type="EC" id="2.7.13.3" evidence="3"/>
<dbReference type="GO" id="GO:0030295">
    <property type="term" value="F:protein kinase activator activity"/>
    <property type="evidence" value="ECO:0007669"/>
    <property type="project" value="TreeGrafter"/>
</dbReference>
<evidence type="ECO:0000313" key="17">
    <source>
        <dbReference type="Proteomes" id="UP000093432"/>
    </source>
</evidence>
<keyword evidence="11" id="KW-0902">Two-component regulatory system</keyword>
<dbReference type="InterPro" id="IPR016132">
    <property type="entry name" value="Phyto_chromo_attachment"/>
</dbReference>
<dbReference type="InterPro" id="IPR005467">
    <property type="entry name" value="His_kinase_dom"/>
</dbReference>
<evidence type="ECO:0000256" key="2">
    <source>
        <dbReference type="ARBA" id="ARBA00006402"/>
    </source>
</evidence>
<sequence>MNFVECHEEPIHIPGSIQSFGYLIGIDAESQTITFFSRNIADIFKIERLDELFGREISDFPESFQSIIDSEIYTSLEQFTRRKNETYFDKIFIDGKDYHFSVYRSDAYIFLEFEEVIINPDKRISNKYDNFYIIDNEQELWDHLLETLSKVVNYDRMMIYKFMMDGSGKVIAEKKNEDMESFLGLHYPESDIPKQARQLYLKKRKRIFSNVYADTVPILSKKEENIDLTFSASRAMSPVHAQYLKNSGVASSFSVSIIIDDHLWGLVTCQNIKPKHIDLEDRVQAGIFTALAANAYSSFKSKSELNYRLELNEKLSQLKTKFLKHNHLSDSLIESKTELKNLPEADGLAIVSDESIVTAGTTPDSGSIDRIIKWALANTKDRIYVSRNFLKDHGKELNLSDDAAGIIIYFIERDKNEMLIWFRKEFDEHINWAGSPEKTVSVFSQNGEERQMVSPRTSFRIFTENIKGHSRRWNSRNISAVQAVRDLILETSHKNYNAIKRLNDELKKVNEELDSFSYTISHDLGTPLTVMKLNAQMLLNNLKDDSEKSKTKINTIIEEIDNMAEMMHDVLQLSRAKYSEIQLESLKTIPTIRKISENAKMTYGSPTSEIIIKECPDVMADKTMLHQVFLNIINNAVKYSSHKDYPKVEIEGTEDGQTIIYRISDNGIGIPEEEKHKMFKIFNRMDNAKKFKGNGVGLSIVHRIMKRIGGNVDYESNKEGTSFILTFKKPYI</sequence>
<dbReference type="Gene3D" id="3.30.565.10">
    <property type="entry name" value="Histidine kinase-like ATPase, C-terminal domain"/>
    <property type="match status" value="1"/>
</dbReference>
<evidence type="ECO:0000256" key="1">
    <source>
        <dbReference type="ARBA" id="ARBA00000085"/>
    </source>
</evidence>
<dbReference type="PANTHER" id="PTHR42878">
    <property type="entry name" value="TWO-COMPONENT HISTIDINE KINASE"/>
    <property type="match status" value="1"/>
</dbReference>
<dbReference type="Pfam" id="PF08446">
    <property type="entry name" value="PAS_2"/>
    <property type="match status" value="1"/>
</dbReference>
<dbReference type="GO" id="GO:0005524">
    <property type="term" value="F:ATP binding"/>
    <property type="evidence" value="ECO:0007669"/>
    <property type="project" value="UniProtKB-KW"/>
</dbReference>
<dbReference type="AlphaFoldDB" id="A0A1B8ZTI3"/>
<dbReference type="SMART" id="SM00387">
    <property type="entry name" value="HATPase_c"/>
    <property type="match status" value="1"/>
</dbReference>
<dbReference type="InterPro" id="IPR003661">
    <property type="entry name" value="HisK_dim/P_dom"/>
</dbReference>
<comment type="caution">
    <text evidence="16">The sequence shown here is derived from an EMBL/GenBank/DDBJ whole genome shotgun (WGS) entry which is preliminary data.</text>
</comment>
<evidence type="ECO:0000256" key="4">
    <source>
        <dbReference type="ARBA" id="ARBA00022543"/>
    </source>
</evidence>
<dbReference type="Pfam" id="PF00360">
    <property type="entry name" value="PHY"/>
    <property type="match status" value="1"/>
</dbReference>
<dbReference type="Pfam" id="PF02518">
    <property type="entry name" value="HATPase_c"/>
    <property type="match status" value="1"/>
</dbReference>
<keyword evidence="10" id="KW-0157">Chromophore</keyword>
<dbReference type="SUPFAM" id="SSF47384">
    <property type="entry name" value="Homodimeric domain of signal transducing histidine kinase"/>
    <property type="match status" value="1"/>
</dbReference>
<keyword evidence="9" id="KW-0067">ATP-binding</keyword>
<evidence type="ECO:0000313" key="16">
    <source>
        <dbReference type="EMBL" id="OCA74898.1"/>
    </source>
</evidence>
<evidence type="ECO:0000256" key="11">
    <source>
        <dbReference type="ARBA" id="ARBA00023012"/>
    </source>
</evidence>
<dbReference type="SUPFAM" id="SSF55874">
    <property type="entry name" value="ATPase domain of HSP90 chaperone/DNA topoisomerase II/histidine kinase"/>
    <property type="match status" value="1"/>
</dbReference>
<keyword evidence="5" id="KW-0716">Sensory transduction</keyword>
<dbReference type="SUPFAM" id="SSF55781">
    <property type="entry name" value="GAF domain-like"/>
    <property type="match status" value="2"/>
</dbReference>
<dbReference type="InterPro" id="IPR001294">
    <property type="entry name" value="Phytochrome"/>
</dbReference>
<dbReference type="GO" id="GO:0000155">
    <property type="term" value="F:phosphorelay sensor kinase activity"/>
    <property type="evidence" value="ECO:0007669"/>
    <property type="project" value="InterPro"/>
</dbReference>
<dbReference type="InterPro" id="IPR043150">
    <property type="entry name" value="Phytochrome_PHY_sf"/>
</dbReference>
<comment type="similarity">
    <text evidence="2">In the N-terminal section; belongs to the phytochrome family.</text>
</comment>
<evidence type="ECO:0000256" key="3">
    <source>
        <dbReference type="ARBA" id="ARBA00012438"/>
    </source>
</evidence>
<dbReference type="InterPro" id="IPR036890">
    <property type="entry name" value="HATPase_C_sf"/>
</dbReference>
<dbReference type="CDD" id="cd00082">
    <property type="entry name" value="HisKA"/>
    <property type="match status" value="1"/>
</dbReference>
<keyword evidence="6" id="KW-0808">Transferase</keyword>
<dbReference type="Pfam" id="PF00512">
    <property type="entry name" value="HisKA"/>
    <property type="match status" value="1"/>
</dbReference>
<protein>
    <recommendedName>
        <fullName evidence="3">histidine kinase</fullName>
        <ecNumber evidence="3">2.7.13.3</ecNumber>
    </recommendedName>
</protein>
<keyword evidence="7" id="KW-0547">Nucleotide-binding</keyword>
<dbReference type="InterPro" id="IPR003594">
    <property type="entry name" value="HATPase_dom"/>
</dbReference>
<dbReference type="PANTHER" id="PTHR42878:SF7">
    <property type="entry name" value="SENSOR HISTIDINE KINASE GLRK"/>
    <property type="match status" value="1"/>
</dbReference>
<feature type="domain" description="Histidine kinase" evidence="15">
    <location>
        <begin position="519"/>
        <end position="731"/>
    </location>
</feature>